<dbReference type="Proteomes" id="UP001302126">
    <property type="component" value="Unassembled WGS sequence"/>
</dbReference>
<evidence type="ECO:0000256" key="1">
    <source>
        <dbReference type="SAM" id="SignalP"/>
    </source>
</evidence>
<reference evidence="2" key="1">
    <citation type="journal article" date="2023" name="Mol. Phylogenet. Evol.">
        <title>Genome-scale phylogeny and comparative genomics of the fungal order Sordariales.</title>
        <authorList>
            <person name="Hensen N."/>
            <person name="Bonometti L."/>
            <person name="Westerberg I."/>
            <person name="Brannstrom I.O."/>
            <person name="Guillou S."/>
            <person name="Cros-Aarteil S."/>
            <person name="Calhoun S."/>
            <person name="Haridas S."/>
            <person name="Kuo A."/>
            <person name="Mondo S."/>
            <person name="Pangilinan J."/>
            <person name="Riley R."/>
            <person name="LaButti K."/>
            <person name="Andreopoulos B."/>
            <person name="Lipzen A."/>
            <person name="Chen C."/>
            <person name="Yan M."/>
            <person name="Daum C."/>
            <person name="Ng V."/>
            <person name="Clum A."/>
            <person name="Steindorff A."/>
            <person name="Ohm R.A."/>
            <person name="Martin F."/>
            <person name="Silar P."/>
            <person name="Natvig D.O."/>
            <person name="Lalanne C."/>
            <person name="Gautier V."/>
            <person name="Ament-Velasquez S.L."/>
            <person name="Kruys A."/>
            <person name="Hutchinson M.I."/>
            <person name="Powell A.J."/>
            <person name="Barry K."/>
            <person name="Miller A.N."/>
            <person name="Grigoriev I.V."/>
            <person name="Debuchy R."/>
            <person name="Gladieux P."/>
            <person name="Hiltunen Thoren M."/>
            <person name="Johannesson H."/>
        </authorList>
    </citation>
    <scope>NUCLEOTIDE SEQUENCE</scope>
    <source>
        <strain evidence="2">PSN309</strain>
    </source>
</reference>
<feature type="chain" id="PRO_5042887169" evidence="1">
    <location>
        <begin position="27"/>
        <end position="136"/>
    </location>
</feature>
<name>A0AAN6WL46_9PEZI</name>
<gene>
    <name evidence="2" type="ORF">QBC35DRAFT_535372</name>
</gene>
<comment type="caution">
    <text evidence="2">The sequence shown here is derived from an EMBL/GenBank/DDBJ whole genome shotgun (WGS) entry which is preliminary data.</text>
</comment>
<evidence type="ECO:0000313" key="3">
    <source>
        <dbReference type="Proteomes" id="UP001302126"/>
    </source>
</evidence>
<sequence length="136" mass="14971">MCMYISKASTKTLLLLLPAWSRGSTGTHWNPALADLDQAILKALATFGVYLEHSAIVGYNDATIGYLDLMVNKATLVTGAEYSKKQKEVYKFQRDQIKAAIEKKPKEAPSEDTITRIIAELGAKDENLPEDHACAL</sequence>
<dbReference type="EMBL" id="MU864515">
    <property type="protein sequence ID" value="KAK4183930.1"/>
    <property type="molecule type" value="Genomic_DNA"/>
</dbReference>
<dbReference type="AlphaFoldDB" id="A0AAN6WL46"/>
<protein>
    <submittedName>
        <fullName evidence="2">Uncharacterized protein</fullName>
    </submittedName>
</protein>
<keyword evidence="3" id="KW-1185">Reference proteome</keyword>
<feature type="signal peptide" evidence="1">
    <location>
        <begin position="1"/>
        <end position="26"/>
    </location>
</feature>
<organism evidence="2 3">
    <name type="scientific">Podospora australis</name>
    <dbReference type="NCBI Taxonomy" id="1536484"/>
    <lineage>
        <taxon>Eukaryota</taxon>
        <taxon>Fungi</taxon>
        <taxon>Dikarya</taxon>
        <taxon>Ascomycota</taxon>
        <taxon>Pezizomycotina</taxon>
        <taxon>Sordariomycetes</taxon>
        <taxon>Sordariomycetidae</taxon>
        <taxon>Sordariales</taxon>
        <taxon>Podosporaceae</taxon>
        <taxon>Podospora</taxon>
    </lineage>
</organism>
<accession>A0AAN6WL46</accession>
<evidence type="ECO:0000313" key="2">
    <source>
        <dbReference type="EMBL" id="KAK4183930.1"/>
    </source>
</evidence>
<proteinExistence type="predicted"/>
<keyword evidence="1" id="KW-0732">Signal</keyword>
<reference evidence="2" key="2">
    <citation type="submission" date="2023-05" db="EMBL/GenBank/DDBJ databases">
        <authorList>
            <consortium name="Lawrence Berkeley National Laboratory"/>
            <person name="Steindorff A."/>
            <person name="Hensen N."/>
            <person name="Bonometti L."/>
            <person name="Westerberg I."/>
            <person name="Brannstrom I.O."/>
            <person name="Guillou S."/>
            <person name="Cros-Aarteil S."/>
            <person name="Calhoun S."/>
            <person name="Haridas S."/>
            <person name="Kuo A."/>
            <person name="Mondo S."/>
            <person name="Pangilinan J."/>
            <person name="Riley R."/>
            <person name="Labutti K."/>
            <person name="Andreopoulos B."/>
            <person name="Lipzen A."/>
            <person name="Chen C."/>
            <person name="Yanf M."/>
            <person name="Daum C."/>
            <person name="Ng V."/>
            <person name="Clum A."/>
            <person name="Ohm R."/>
            <person name="Martin F."/>
            <person name="Silar P."/>
            <person name="Natvig D."/>
            <person name="Lalanne C."/>
            <person name="Gautier V."/>
            <person name="Ament-Velasquez S.L."/>
            <person name="Kruys A."/>
            <person name="Hutchinson M.I."/>
            <person name="Powell A.J."/>
            <person name="Barry K."/>
            <person name="Miller A.N."/>
            <person name="Grigoriev I.V."/>
            <person name="Debuchy R."/>
            <person name="Gladieux P."/>
            <person name="Thoren M.H."/>
            <person name="Johannesson H."/>
        </authorList>
    </citation>
    <scope>NUCLEOTIDE SEQUENCE</scope>
    <source>
        <strain evidence="2">PSN309</strain>
    </source>
</reference>